<gene>
    <name evidence="1" type="ORF">A0H81_10548</name>
</gene>
<sequence length="257" mass="30095">MLRETPSMRRIVVVVGVDPSPSQDSQSSYWTSGFAMDLVVENDTDDWSAKGYDGNATFTRSELVHWSGKQFFQRSQIFGEGFIHMIVDTDSRTESRLAGDRGTFTARLFVEHSPYLMGRMLVDFLTSLLRELLRKQKQWYSRIKEKTRWRPESGDREAFAAIALLPPWRSYRIWELDWDTHDKEILATAALDTAGSQPLWRVYVDRVRFHDNDQLLGQKDFGRFCREAKDLDIAPIITYWMEARRLAQIHESRLYQT</sequence>
<protein>
    <submittedName>
        <fullName evidence="1">Uncharacterized protein</fullName>
    </submittedName>
</protein>
<accession>A0A1C7M3Y6</accession>
<dbReference type="EMBL" id="LUGG01000015">
    <property type="protein sequence ID" value="OBZ69804.1"/>
    <property type="molecule type" value="Genomic_DNA"/>
</dbReference>
<evidence type="ECO:0000313" key="1">
    <source>
        <dbReference type="EMBL" id="OBZ69804.1"/>
    </source>
</evidence>
<reference evidence="1 2" key="1">
    <citation type="submission" date="2016-03" db="EMBL/GenBank/DDBJ databases">
        <title>Whole genome sequencing of Grifola frondosa 9006-11.</title>
        <authorList>
            <person name="Min B."/>
            <person name="Park H."/>
            <person name="Kim J.-G."/>
            <person name="Cho H."/>
            <person name="Oh Y.-L."/>
            <person name="Kong W.-S."/>
            <person name="Choi I.-G."/>
        </authorList>
    </citation>
    <scope>NUCLEOTIDE SEQUENCE [LARGE SCALE GENOMIC DNA]</scope>
    <source>
        <strain evidence="1 2">9006-11</strain>
    </source>
</reference>
<dbReference type="AlphaFoldDB" id="A0A1C7M3Y6"/>
<evidence type="ECO:0000313" key="2">
    <source>
        <dbReference type="Proteomes" id="UP000092993"/>
    </source>
</evidence>
<comment type="caution">
    <text evidence="1">The sequence shown here is derived from an EMBL/GenBank/DDBJ whole genome shotgun (WGS) entry which is preliminary data.</text>
</comment>
<organism evidence="1 2">
    <name type="scientific">Grifola frondosa</name>
    <name type="common">Maitake</name>
    <name type="synonym">Polyporus frondosus</name>
    <dbReference type="NCBI Taxonomy" id="5627"/>
    <lineage>
        <taxon>Eukaryota</taxon>
        <taxon>Fungi</taxon>
        <taxon>Dikarya</taxon>
        <taxon>Basidiomycota</taxon>
        <taxon>Agaricomycotina</taxon>
        <taxon>Agaricomycetes</taxon>
        <taxon>Polyporales</taxon>
        <taxon>Grifolaceae</taxon>
        <taxon>Grifola</taxon>
    </lineage>
</organism>
<name>A0A1C7M3Y6_GRIFR</name>
<dbReference type="Proteomes" id="UP000092993">
    <property type="component" value="Unassembled WGS sequence"/>
</dbReference>
<keyword evidence="2" id="KW-1185">Reference proteome</keyword>
<proteinExistence type="predicted"/>